<keyword evidence="3" id="KW-1133">Transmembrane helix</keyword>
<organism evidence="5 6">
    <name type="scientific">Saccoglossus kowalevskii</name>
    <name type="common">Acorn worm</name>
    <dbReference type="NCBI Taxonomy" id="10224"/>
    <lineage>
        <taxon>Eukaryota</taxon>
        <taxon>Metazoa</taxon>
        <taxon>Hemichordata</taxon>
        <taxon>Enteropneusta</taxon>
        <taxon>Harrimaniidae</taxon>
        <taxon>Saccoglossus</taxon>
    </lineage>
</organism>
<feature type="domain" description="WAP" evidence="4">
    <location>
        <begin position="1"/>
        <end position="34"/>
    </location>
</feature>
<protein>
    <submittedName>
        <fullName evidence="6">SCO-spondin-like</fullName>
    </submittedName>
</protein>
<dbReference type="SUPFAM" id="SSF57256">
    <property type="entry name" value="Elafin-like"/>
    <property type="match status" value="3"/>
</dbReference>
<accession>A0ABM0MWB2</accession>
<dbReference type="Pfam" id="PF00095">
    <property type="entry name" value="WAP"/>
    <property type="match status" value="3"/>
</dbReference>
<dbReference type="CDD" id="cd00199">
    <property type="entry name" value="WAP"/>
    <property type="match status" value="2"/>
</dbReference>
<dbReference type="PANTHER" id="PTHR19441:SF30">
    <property type="entry name" value="ELAFIN"/>
    <property type="match status" value="1"/>
</dbReference>
<gene>
    <name evidence="6" type="primary">LOC102803789</name>
</gene>
<dbReference type="InterPro" id="IPR050514">
    <property type="entry name" value="WAP_four-disulfide_core"/>
</dbReference>
<feature type="domain" description="WAP" evidence="4">
    <location>
        <begin position="35"/>
        <end position="82"/>
    </location>
</feature>
<dbReference type="GeneID" id="102803789"/>
<sequence length="383" mass="42096">MVGICTQECNGDEHCDGDKKCCSNGCGRVCVDAEPLIKPGHCPAVQQGKIGACVQYCSTDESCAAFQKCCSNGCGTICINPTPVVKEGLCPAVYPDQAGTCSMECYDDAHCEGSKKCCGNGCGRVCADPGHTCRYGNLDYRELSSRIDECNTCVCKRNGWSCTENECTLPCEYSNKQTKHLERLELDCVSCICYNSVWKCESSKCKPSYIKYNINFAFDADYSIVRGNEDDFTVKLIQSLERYFGIKNIISDLTVREGSILVSYNLIAMNANEDLNSIAIEMENAFTKGLYNMTYGGDVLIVKADTFTRQKLQGNQPEKSFNYIGIGVGCVLVGLVLIIGLATAIRKRKFRKSKKYTMNEVLCDPAQDNGHATGINNGSFEEY</sequence>
<proteinExistence type="predicted"/>
<keyword evidence="1" id="KW-0732">Signal</keyword>
<dbReference type="PRINTS" id="PR00003">
    <property type="entry name" value="4DISULPHCORE"/>
</dbReference>
<dbReference type="RefSeq" id="XP_006824303.1">
    <property type="nucleotide sequence ID" value="XM_006824240.1"/>
</dbReference>
<dbReference type="PROSITE" id="PS51390">
    <property type="entry name" value="WAP"/>
    <property type="match status" value="3"/>
</dbReference>
<keyword evidence="3" id="KW-0812">Transmembrane</keyword>
<dbReference type="Gene3D" id="4.10.75.10">
    <property type="entry name" value="Elafin-like"/>
    <property type="match status" value="3"/>
</dbReference>
<dbReference type="InterPro" id="IPR036645">
    <property type="entry name" value="Elafin-like_sf"/>
</dbReference>
<feature type="domain" description="WAP" evidence="4">
    <location>
        <begin position="83"/>
        <end position="130"/>
    </location>
</feature>
<name>A0ABM0MWB2_SACKO</name>
<evidence type="ECO:0000259" key="4">
    <source>
        <dbReference type="PROSITE" id="PS51390"/>
    </source>
</evidence>
<evidence type="ECO:0000256" key="3">
    <source>
        <dbReference type="SAM" id="Phobius"/>
    </source>
</evidence>
<evidence type="ECO:0000313" key="6">
    <source>
        <dbReference type="RefSeq" id="XP_006824303.1"/>
    </source>
</evidence>
<keyword evidence="5" id="KW-1185">Reference proteome</keyword>
<reference evidence="6" key="1">
    <citation type="submission" date="2025-08" db="UniProtKB">
        <authorList>
            <consortium name="RefSeq"/>
        </authorList>
    </citation>
    <scope>IDENTIFICATION</scope>
    <source>
        <tissue evidence="6">Testes</tissue>
    </source>
</reference>
<dbReference type="InterPro" id="IPR008197">
    <property type="entry name" value="WAP_dom"/>
</dbReference>
<evidence type="ECO:0000313" key="5">
    <source>
        <dbReference type="Proteomes" id="UP000694865"/>
    </source>
</evidence>
<evidence type="ECO:0000256" key="1">
    <source>
        <dbReference type="ARBA" id="ARBA00022729"/>
    </source>
</evidence>
<evidence type="ECO:0000256" key="2">
    <source>
        <dbReference type="ARBA" id="ARBA00023157"/>
    </source>
</evidence>
<feature type="transmembrane region" description="Helical" evidence="3">
    <location>
        <begin position="323"/>
        <end position="345"/>
    </location>
</feature>
<keyword evidence="2" id="KW-1015">Disulfide bond</keyword>
<dbReference type="Proteomes" id="UP000694865">
    <property type="component" value="Unplaced"/>
</dbReference>
<dbReference type="SMART" id="SM00217">
    <property type="entry name" value="WAP"/>
    <property type="match status" value="3"/>
</dbReference>
<dbReference type="PANTHER" id="PTHR19441">
    <property type="entry name" value="WHEY ACDIC PROTEIN WAP"/>
    <property type="match status" value="1"/>
</dbReference>
<keyword evidence="3" id="KW-0472">Membrane</keyword>